<feature type="zinc finger region" description="C3H1-type" evidence="4">
    <location>
        <begin position="61"/>
        <end position="87"/>
    </location>
</feature>
<dbReference type="EMBL" id="CAMXCT030006593">
    <property type="protein sequence ID" value="CAL4803924.1"/>
    <property type="molecule type" value="Genomic_DNA"/>
</dbReference>
<evidence type="ECO:0000313" key="6">
    <source>
        <dbReference type="EMBL" id="CAI4016612.1"/>
    </source>
</evidence>
<feature type="domain" description="C3H1-type" evidence="5">
    <location>
        <begin position="26"/>
        <end position="52"/>
    </location>
</feature>
<keyword evidence="3 4" id="KW-0862">Zinc</keyword>
<accession>A0A9P1DTV9</accession>
<keyword evidence="2 4" id="KW-0863">Zinc-finger</keyword>
<evidence type="ECO:0000256" key="4">
    <source>
        <dbReference type="PROSITE-ProRule" id="PRU00723"/>
    </source>
</evidence>
<organism evidence="6">
    <name type="scientific">Cladocopium goreaui</name>
    <dbReference type="NCBI Taxonomy" id="2562237"/>
    <lineage>
        <taxon>Eukaryota</taxon>
        <taxon>Sar</taxon>
        <taxon>Alveolata</taxon>
        <taxon>Dinophyceae</taxon>
        <taxon>Suessiales</taxon>
        <taxon>Symbiodiniaceae</taxon>
        <taxon>Cladocopium</taxon>
    </lineage>
</organism>
<dbReference type="PANTHER" id="PTHR38160">
    <property type="entry name" value="ZINC FINGER CCCH DOMAIN-CONTAINING PROTEIN 40"/>
    <property type="match status" value="1"/>
</dbReference>
<dbReference type="GO" id="GO:0008270">
    <property type="term" value="F:zinc ion binding"/>
    <property type="evidence" value="ECO:0007669"/>
    <property type="project" value="UniProtKB-KW"/>
</dbReference>
<evidence type="ECO:0000313" key="8">
    <source>
        <dbReference type="Proteomes" id="UP001152797"/>
    </source>
</evidence>
<feature type="non-terminal residue" evidence="6">
    <location>
        <position position="1"/>
    </location>
</feature>
<dbReference type="InterPro" id="IPR045868">
    <property type="entry name" value="Znf_C3H13/40"/>
</dbReference>
<dbReference type="PROSITE" id="PS50103">
    <property type="entry name" value="ZF_C3H1"/>
    <property type="match status" value="2"/>
</dbReference>
<feature type="zinc finger region" description="C3H1-type" evidence="4">
    <location>
        <begin position="26"/>
        <end position="52"/>
    </location>
</feature>
<evidence type="ECO:0000256" key="1">
    <source>
        <dbReference type="ARBA" id="ARBA00022723"/>
    </source>
</evidence>
<reference evidence="6" key="1">
    <citation type="submission" date="2022-10" db="EMBL/GenBank/DDBJ databases">
        <authorList>
            <person name="Chen Y."/>
            <person name="Dougan E. K."/>
            <person name="Chan C."/>
            <person name="Rhodes N."/>
            <person name="Thang M."/>
        </authorList>
    </citation>
    <scope>NUCLEOTIDE SEQUENCE</scope>
</reference>
<keyword evidence="1 4" id="KW-0479">Metal-binding</keyword>
<dbReference type="InterPro" id="IPR000571">
    <property type="entry name" value="Znf_CCCH"/>
</dbReference>
<dbReference type="PANTHER" id="PTHR38160:SF1">
    <property type="entry name" value="ZINC FINGER CCCH DOMAIN-CONTAINING PROTEIN 40"/>
    <property type="match status" value="1"/>
</dbReference>
<evidence type="ECO:0000256" key="3">
    <source>
        <dbReference type="ARBA" id="ARBA00022833"/>
    </source>
</evidence>
<evidence type="ECO:0000313" key="7">
    <source>
        <dbReference type="EMBL" id="CAL4803924.1"/>
    </source>
</evidence>
<dbReference type="Gene3D" id="3.30.1370.210">
    <property type="match status" value="1"/>
</dbReference>
<evidence type="ECO:0000259" key="5">
    <source>
        <dbReference type="PROSITE" id="PS50103"/>
    </source>
</evidence>
<reference evidence="7 8" key="2">
    <citation type="submission" date="2024-05" db="EMBL/GenBank/DDBJ databases">
        <authorList>
            <person name="Chen Y."/>
            <person name="Shah S."/>
            <person name="Dougan E. K."/>
            <person name="Thang M."/>
            <person name="Chan C."/>
        </authorList>
    </citation>
    <scope>NUCLEOTIDE SEQUENCE [LARGE SCALE GENOMIC DNA]</scope>
</reference>
<evidence type="ECO:0000256" key="2">
    <source>
        <dbReference type="ARBA" id="ARBA00022771"/>
    </source>
</evidence>
<dbReference type="EMBL" id="CAMXCT020006593">
    <property type="protein sequence ID" value="CAL1169987.1"/>
    <property type="molecule type" value="Genomic_DNA"/>
</dbReference>
<proteinExistence type="predicted"/>
<dbReference type="EMBL" id="CAMXCT010006593">
    <property type="protein sequence ID" value="CAI4016612.1"/>
    <property type="molecule type" value="Genomic_DNA"/>
</dbReference>
<comment type="caution">
    <text evidence="6">The sequence shown here is derived from an EMBL/GenBank/DDBJ whole genome shotgun (WGS) entry which is preliminary data.</text>
</comment>
<dbReference type="InterPro" id="IPR036855">
    <property type="entry name" value="Znf_CCCH_sf"/>
</dbReference>
<dbReference type="Gene3D" id="4.10.1000.10">
    <property type="entry name" value="Zinc finger, CCCH-type"/>
    <property type="match status" value="1"/>
</dbReference>
<dbReference type="SMART" id="SM00356">
    <property type="entry name" value="ZnF_C3H1"/>
    <property type="match status" value="2"/>
</dbReference>
<dbReference type="SUPFAM" id="SSF90229">
    <property type="entry name" value="CCCH zinc finger"/>
    <property type="match status" value="2"/>
</dbReference>
<feature type="non-terminal residue" evidence="6">
    <location>
        <position position="273"/>
    </location>
</feature>
<dbReference type="Proteomes" id="UP001152797">
    <property type="component" value="Unassembled WGS sequence"/>
</dbReference>
<dbReference type="AlphaFoldDB" id="A0A9P1DTV9"/>
<name>A0A9P1DTV9_9DINO</name>
<dbReference type="Pfam" id="PF00642">
    <property type="entry name" value="zf-CCCH"/>
    <property type="match status" value="1"/>
</dbReference>
<gene>
    <name evidence="6" type="ORF">C1SCF055_LOCUS41338</name>
</gene>
<sequence>FARGSCHDAACRFSHSLKELRAPPDLTKTAMCRAFARGECNDTDCKFAHGESELRVTESVYKTQLCNFFMRGHCKKGNRCRHAHGNKELRSFRPEVAAKVQKPTELKPLSPGRVDNSQGGERRYPERQLWELLSAESSLPSFPTVQTPPTSQWPVDCLRFDDGLEREAHLRPSSPVGVKEVPMKVPLPLRPHAGIEGFDTPSRSLVPTPPLAGYSPLAATPDLPWNDPMLTPMGLDYDAAGLAAAMAAAAMEHTAAAKLASVHAWNFASAAMK</sequence>
<feature type="domain" description="C3H1-type" evidence="5">
    <location>
        <begin position="61"/>
        <end position="87"/>
    </location>
</feature>
<keyword evidence="8" id="KW-1185">Reference proteome</keyword>
<protein>
    <recommendedName>
        <fullName evidence="5">C3H1-type domain-containing protein</fullName>
    </recommendedName>
</protein>
<dbReference type="OrthoDB" id="415459at2759"/>